<dbReference type="OrthoDB" id="1072135at2"/>
<reference evidence="3 4" key="2">
    <citation type="submission" date="2018-12" db="EMBL/GenBank/DDBJ databases">
        <title>Rhizobacter gummiphilus sp. nov., a rubber-degrading bacterium isolated from the soil of a botanical garden in Japan.</title>
        <authorList>
            <person name="Shunsuke S.S."/>
        </authorList>
    </citation>
    <scope>NUCLEOTIDE SEQUENCE [LARGE SCALE GENOMIC DNA]</scope>
    <source>
        <strain evidence="3 4">S-16</strain>
    </source>
</reference>
<protein>
    <recommendedName>
        <fullName evidence="2">Acyltransferase 3 domain-containing protein</fullName>
    </recommendedName>
</protein>
<reference evidence="3 4" key="1">
    <citation type="submission" date="2018-08" db="EMBL/GenBank/DDBJ databases">
        <authorList>
            <person name="Khan S.A."/>
            <person name="Jeon C.O."/>
            <person name="Chun B.H."/>
            <person name="Jeong S.E."/>
        </authorList>
    </citation>
    <scope>NUCLEOTIDE SEQUENCE [LARGE SCALE GENOMIC DNA]</scope>
    <source>
        <strain evidence="3 4">S-16</strain>
    </source>
</reference>
<feature type="domain" description="Acyltransferase 3" evidence="2">
    <location>
        <begin position="10"/>
        <end position="282"/>
    </location>
</feature>
<feature type="transmembrane region" description="Helical" evidence="1">
    <location>
        <begin position="68"/>
        <end position="85"/>
    </location>
</feature>
<keyword evidence="1" id="KW-0812">Transmembrane</keyword>
<dbReference type="AlphaFoldDB" id="A0A3N7HNH4"/>
<keyword evidence="1" id="KW-1133">Transmembrane helix</keyword>
<organism evidence="3 4">
    <name type="scientific">Piscinibacter terrae</name>
    <dbReference type="NCBI Taxonomy" id="2496871"/>
    <lineage>
        <taxon>Bacteria</taxon>
        <taxon>Pseudomonadati</taxon>
        <taxon>Pseudomonadota</taxon>
        <taxon>Betaproteobacteria</taxon>
        <taxon>Burkholderiales</taxon>
        <taxon>Sphaerotilaceae</taxon>
        <taxon>Piscinibacter</taxon>
    </lineage>
</organism>
<evidence type="ECO:0000313" key="3">
    <source>
        <dbReference type="EMBL" id="RQP23694.1"/>
    </source>
</evidence>
<feature type="transmembrane region" description="Helical" evidence="1">
    <location>
        <begin position="268"/>
        <end position="288"/>
    </location>
</feature>
<keyword evidence="4" id="KW-1185">Reference proteome</keyword>
<feature type="transmembrane region" description="Helical" evidence="1">
    <location>
        <begin position="134"/>
        <end position="152"/>
    </location>
</feature>
<accession>A0A3N7HNH4</accession>
<dbReference type="Proteomes" id="UP000267464">
    <property type="component" value="Unassembled WGS sequence"/>
</dbReference>
<gene>
    <name evidence="3" type="ORF">DZC73_16315</name>
</gene>
<dbReference type="GO" id="GO:0016747">
    <property type="term" value="F:acyltransferase activity, transferring groups other than amino-acyl groups"/>
    <property type="evidence" value="ECO:0007669"/>
    <property type="project" value="InterPro"/>
</dbReference>
<comment type="caution">
    <text evidence="3">The sequence shown here is derived from an EMBL/GenBank/DDBJ whole genome shotgun (WGS) entry which is preliminary data.</text>
</comment>
<feature type="transmembrane region" description="Helical" evidence="1">
    <location>
        <begin position="164"/>
        <end position="185"/>
    </location>
</feature>
<feature type="transmembrane region" description="Helical" evidence="1">
    <location>
        <begin position="192"/>
        <end position="210"/>
    </location>
</feature>
<proteinExistence type="predicted"/>
<evidence type="ECO:0000313" key="4">
    <source>
        <dbReference type="Proteomes" id="UP000267464"/>
    </source>
</evidence>
<dbReference type="EMBL" id="QUSW01000004">
    <property type="protein sequence ID" value="RQP23694.1"/>
    <property type="molecule type" value="Genomic_DNA"/>
</dbReference>
<evidence type="ECO:0000256" key="1">
    <source>
        <dbReference type="SAM" id="Phobius"/>
    </source>
</evidence>
<evidence type="ECO:0000259" key="2">
    <source>
        <dbReference type="Pfam" id="PF01757"/>
    </source>
</evidence>
<dbReference type="Pfam" id="PF01757">
    <property type="entry name" value="Acyl_transf_3"/>
    <property type="match status" value="1"/>
</dbReference>
<keyword evidence="1" id="KW-0472">Membrane</keyword>
<sequence>MGAVSPRRQDIELLRVLSAFGIVWFHSRAFGGAVAYSGLIAFLILSITLGGKSGRPDVETFTRRVERLLVPWAFWFAIYGAWNVWQGQAIVPLEHGVAAGIMAGPSIHLWYLPFVFLVLIALDFIKAHIPARALALAAGALALVNLATAPWWRPITLTWHYPLLQWADAAGPVLVGVFLLCAGTMPAWQRNAISALLVMSAIVVAGFNSIGVSDAIGIAACLLISWRVLDGRIPVRVEALSEATFGIYLCHILVHRMLLMYGNVPGEWLPPAIFLVSAAFVMTLRKLFPRFARVWS</sequence>
<dbReference type="InterPro" id="IPR002656">
    <property type="entry name" value="Acyl_transf_3_dom"/>
</dbReference>
<feature type="transmembrane region" description="Helical" evidence="1">
    <location>
        <begin position="97"/>
        <end position="122"/>
    </location>
</feature>
<feature type="transmembrane region" description="Helical" evidence="1">
    <location>
        <begin position="29"/>
        <end position="47"/>
    </location>
</feature>
<name>A0A3N7HNH4_9BURK</name>
<dbReference type="RefSeq" id="WP_124541413.1">
    <property type="nucleotide sequence ID" value="NZ_QUSW01000004.1"/>
</dbReference>